<dbReference type="PANTHER" id="PTHR23028:SF53">
    <property type="entry name" value="ACYL_TRANSF_3 DOMAIN-CONTAINING PROTEIN"/>
    <property type="match status" value="1"/>
</dbReference>
<feature type="transmembrane region" description="Helical" evidence="10">
    <location>
        <begin position="262"/>
        <end position="283"/>
    </location>
</feature>
<keyword evidence="8" id="KW-0012">Acyltransferase</keyword>
<name>A0A1X7LVZ7_9BACL</name>
<dbReference type="GO" id="GO:0005886">
    <property type="term" value="C:plasma membrane"/>
    <property type="evidence" value="ECO:0007669"/>
    <property type="project" value="UniProtKB-SubCell"/>
</dbReference>
<feature type="domain" description="Acyltransferase 3" evidence="11">
    <location>
        <begin position="13"/>
        <end position="343"/>
    </location>
</feature>
<keyword evidence="13" id="KW-1185">Reference proteome</keyword>
<evidence type="ECO:0000256" key="8">
    <source>
        <dbReference type="ARBA" id="ARBA00023315"/>
    </source>
</evidence>
<evidence type="ECO:0000256" key="10">
    <source>
        <dbReference type="SAM" id="Phobius"/>
    </source>
</evidence>
<dbReference type="SUPFAM" id="SSF52266">
    <property type="entry name" value="SGNH hydrolase"/>
    <property type="match status" value="1"/>
</dbReference>
<comment type="subcellular location">
    <subcellularLocation>
        <location evidence="1">Cell membrane</location>
        <topology evidence="1">Multi-pass membrane protein</topology>
    </subcellularLocation>
</comment>
<dbReference type="Pfam" id="PF01757">
    <property type="entry name" value="Acyl_transf_3"/>
    <property type="match status" value="1"/>
</dbReference>
<dbReference type="GO" id="GO:0009103">
    <property type="term" value="P:lipopolysaccharide biosynthetic process"/>
    <property type="evidence" value="ECO:0007669"/>
    <property type="project" value="TreeGrafter"/>
</dbReference>
<dbReference type="GO" id="GO:0016747">
    <property type="term" value="F:acyltransferase activity, transferring groups other than amino-acyl groups"/>
    <property type="evidence" value="ECO:0007669"/>
    <property type="project" value="InterPro"/>
</dbReference>
<feature type="compositionally biased region" description="Low complexity" evidence="9">
    <location>
        <begin position="443"/>
        <end position="461"/>
    </location>
</feature>
<evidence type="ECO:0000256" key="7">
    <source>
        <dbReference type="ARBA" id="ARBA00023136"/>
    </source>
</evidence>
<feature type="transmembrane region" description="Helical" evidence="10">
    <location>
        <begin position="236"/>
        <end position="256"/>
    </location>
</feature>
<keyword evidence="6 10" id="KW-1133">Transmembrane helix</keyword>
<dbReference type="CDD" id="cd01840">
    <property type="entry name" value="SGNH_hydrolase_yrhL_like"/>
    <property type="match status" value="1"/>
</dbReference>
<dbReference type="AlphaFoldDB" id="A0A1X7LVZ7"/>
<evidence type="ECO:0000256" key="2">
    <source>
        <dbReference type="ARBA" id="ARBA00007400"/>
    </source>
</evidence>
<dbReference type="RefSeq" id="WP_085498088.1">
    <property type="nucleotide sequence ID" value="NZ_FXAZ01000008.1"/>
</dbReference>
<evidence type="ECO:0000259" key="11">
    <source>
        <dbReference type="Pfam" id="PF01757"/>
    </source>
</evidence>
<feature type="transmembrane region" description="Helical" evidence="10">
    <location>
        <begin position="37"/>
        <end position="60"/>
    </location>
</feature>
<feature type="transmembrane region" description="Helical" evidence="10">
    <location>
        <begin position="81"/>
        <end position="98"/>
    </location>
</feature>
<dbReference type="Proteomes" id="UP000193834">
    <property type="component" value="Unassembled WGS sequence"/>
</dbReference>
<feature type="compositionally biased region" description="Polar residues" evidence="9">
    <location>
        <begin position="423"/>
        <end position="434"/>
    </location>
</feature>
<keyword evidence="5 10" id="KW-0812">Transmembrane</keyword>
<dbReference type="InterPro" id="IPR050879">
    <property type="entry name" value="Acyltransferase_3"/>
</dbReference>
<protein>
    <submittedName>
        <fullName evidence="12">Peptidoglycan-N-acetylmuramate O-acetyltransferase</fullName>
    </submittedName>
</protein>
<keyword evidence="3" id="KW-1003">Cell membrane</keyword>
<feature type="region of interest" description="Disordered" evidence="9">
    <location>
        <begin position="416"/>
        <end position="534"/>
    </location>
</feature>
<gene>
    <name evidence="12" type="ORF">SAMN06295960_4405</name>
</gene>
<dbReference type="InterPro" id="IPR036514">
    <property type="entry name" value="SGNH_hydro_sf"/>
</dbReference>
<feature type="transmembrane region" description="Helical" evidence="10">
    <location>
        <begin position="141"/>
        <end position="161"/>
    </location>
</feature>
<feature type="transmembrane region" description="Helical" evidence="10">
    <location>
        <begin position="329"/>
        <end position="348"/>
    </location>
</feature>
<evidence type="ECO:0000256" key="3">
    <source>
        <dbReference type="ARBA" id="ARBA00022475"/>
    </source>
</evidence>
<evidence type="ECO:0000256" key="5">
    <source>
        <dbReference type="ARBA" id="ARBA00022692"/>
    </source>
</evidence>
<keyword evidence="7 10" id="KW-0472">Membrane</keyword>
<dbReference type="InterPro" id="IPR002656">
    <property type="entry name" value="Acyl_transf_3_dom"/>
</dbReference>
<dbReference type="EMBL" id="FXAZ01000008">
    <property type="protein sequence ID" value="SMG57463.1"/>
    <property type="molecule type" value="Genomic_DNA"/>
</dbReference>
<dbReference type="OrthoDB" id="9796461at2"/>
<feature type="transmembrane region" description="Helical" evidence="10">
    <location>
        <begin position="303"/>
        <end position="323"/>
    </location>
</feature>
<evidence type="ECO:0000313" key="13">
    <source>
        <dbReference type="Proteomes" id="UP000193834"/>
    </source>
</evidence>
<organism evidence="12 13">
    <name type="scientific">Paenibacillus aquistagni</name>
    <dbReference type="NCBI Taxonomy" id="1852522"/>
    <lineage>
        <taxon>Bacteria</taxon>
        <taxon>Bacillati</taxon>
        <taxon>Bacillota</taxon>
        <taxon>Bacilli</taxon>
        <taxon>Bacillales</taxon>
        <taxon>Paenibacillaceae</taxon>
        <taxon>Paenibacillus</taxon>
    </lineage>
</organism>
<proteinExistence type="inferred from homology"/>
<evidence type="ECO:0000256" key="6">
    <source>
        <dbReference type="ARBA" id="ARBA00022989"/>
    </source>
</evidence>
<reference evidence="12 13" key="1">
    <citation type="submission" date="2017-04" db="EMBL/GenBank/DDBJ databases">
        <authorList>
            <person name="Afonso C.L."/>
            <person name="Miller P.J."/>
            <person name="Scott M.A."/>
            <person name="Spackman E."/>
            <person name="Goraichik I."/>
            <person name="Dimitrov K.M."/>
            <person name="Suarez D.L."/>
            <person name="Swayne D.E."/>
        </authorList>
    </citation>
    <scope>NUCLEOTIDE SEQUENCE [LARGE SCALE GENOMIC DNA]</scope>
    <source>
        <strain evidence="12 13">11</strain>
    </source>
</reference>
<comment type="similarity">
    <text evidence="2">Belongs to the acyltransferase 3 family.</text>
</comment>
<evidence type="ECO:0000256" key="4">
    <source>
        <dbReference type="ARBA" id="ARBA00022679"/>
    </source>
</evidence>
<evidence type="ECO:0000256" key="1">
    <source>
        <dbReference type="ARBA" id="ARBA00004651"/>
    </source>
</evidence>
<keyword evidence="4 12" id="KW-0808">Transferase</keyword>
<dbReference type="Gene3D" id="3.40.50.1110">
    <property type="entry name" value="SGNH hydrolase"/>
    <property type="match status" value="1"/>
</dbReference>
<feature type="transmembrane region" description="Helical" evidence="10">
    <location>
        <begin position="173"/>
        <end position="192"/>
    </location>
</feature>
<feature type="compositionally biased region" description="Polar residues" evidence="9">
    <location>
        <begin position="462"/>
        <end position="474"/>
    </location>
</feature>
<dbReference type="PANTHER" id="PTHR23028">
    <property type="entry name" value="ACETYLTRANSFERASE"/>
    <property type="match status" value="1"/>
</dbReference>
<evidence type="ECO:0000256" key="9">
    <source>
        <dbReference type="SAM" id="MobiDB-lite"/>
    </source>
</evidence>
<feature type="transmembrane region" description="Helical" evidence="10">
    <location>
        <begin position="379"/>
        <end position="400"/>
    </location>
</feature>
<accession>A0A1X7LVZ7</accession>
<evidence type="ECO:0000313" key="12">
    <source>
        <dbReference type="EMBL" id="SMG57463.1"/>
    </source>
</evidence>
<feature type="transmembrane region" description="Helical" evidence="10">
    <location>
        <begin position="207"/>
        <end position="224"/>
    </location>
</feature>
<sequence>MPEPHDAKPRYITGLDGLRAIALLAVIAYHLNLSFASGGFLGVEIFFVLSGYLVTHLLLIQREQRTSIHLKNFWMRRLRRLLPALLLMLIGTIVYMTFTAGDRIATFRGDVISALFYANNWYLLFHHVSYFESFANPSPFLHLWSLAVEGQFYVLWPLLVMLGLRFTPKRWQFAAWTFGLAVISALLMAWLYDPAADPSRVYYGTDTRVFALLIGALIAIIQPQRTSSSTPPRFKLGIHLVGMVGLLILCYLMGTIDEYSEFLYRGGFVLLSIGTAMLIVAIVQPGSFFNRMLSFKPLQWIGLRSYGIYLWHYPIIVLTTPLVNTDGFSWIRALLQVAASLLLAELSWRYIETPIRKGQLSGFFKPITKLKWDARRLTLQQWMSVGCTALVISIFCYGMIANKPLASAHHTSLLEGTADPKQSAESTADQNLPASRQHPDLDSSSSSSSEQGTSEGQEGASTGQDYASPVSTLPSAKPQPPNPSGGKSEAASQAQEGGSVNKEANKEGRAQPDSAGEDADEAATASSSLKGPSGWNITAVGDSVMLDTSPYLEKLLPGITVDAEIGRQMSSAREVLQDYKESGKLGNGVIIALGTNGAFNSKQFRAMLDALGEREIILVNTRVPRNWEDRVNDTLDEIAEEKSNVTLVDWYAASANHDSYFSPDGVHLEAEGAKAYAELVAGCIKSLSS</sequence>
<dbReference type="STRING" id="1852522.SAMN06295960_4405"/>